<dbReference type="InParanoid" id="A0A1Y2DJ04"/>
<dbReference type="GeneID" id="63780556"/>
<name>A0A1Y2DJ04_9PEZI</name>
<protein>
    <submittedName>
        <fullName evidence="1">Uncharacterized protein</fullName>
    </submittedName>
</protein>
<dbReference type="OrthoDB" id="5291055at2759"/>
<organism evidence="1 2">
    <name type="scientific">Pseudomassariella vexata</name>
    <dbReference type="NCBI Taxonomy" id="1141098"/>
    <lineage>
        <taxon>Eukaryota</taxon>
        <taxon>Fungi</taxon>
        <taxon>Dikarya</taxon>
        <taxon>Ascomycota</taxon>
        <taxon>Pezizomycotina</taxon>
        <taxon>Sordariomycetes</taxon>
        <taxon>Xylariomycetidae</taxon>
        <taxon>Amphisphaeriales</taxon>
        <taxon>Pseudomassariaceae</taxon>
        <taxon>Pseudomassariella</taxon>
    </lineage>
</organism>
<accession>A0A1Y2DJ04</accession>
<dbReference type="PANTHER" id="PTHR36847:SF1">
    <property type="entry name" value="AMIDOLIGASE ENZYME"/>
    <property type="match status" value="1"/>
</dbReference>
<comment type="caution">
    <text evidence="1">The sequence shown here is derived from an EMBL/GenBank/DDBJ whole genome shotgun (WGS) entry which is preliminary data.</text>
</comment>
<gene>
    <name evidence="1" type="ORF">BCR38DRAFT_488944</name>
</gene>
<evidence type="ECO:0000313" key="2">
    <source>
        <dbReference type="Proteomes" id="UP000193689"/>
    </source>
</evidence>
<dbReference type="Proteomes" id="UP000193689">
    <property type="component" value="Unassembled WGS sequence"/>
</dbReference>
<dbReference type="PANTHER" id="PTHR36847">
    <property type="entry name" value="AMIDOLIGASE ENZYME"/>
    <property type="match status" value="1"/>
</dbReference>
<dbReference type="STRING" id="1141098.A0A1Y2DJ04"/>
<proteinExistence type="predicted"/>
<evidence type="ECO:0000313" key="1">
    <source>
        <dbReference type="EMBL" id="ORY59209.1"/>
    </source>
</evidence>
<dbReference type="AlphaFoldDB" id="A0A1Y2DJ04"/>
<sequence>MTTKIMEDGDTFGQEIEVLVEVSPELIRQVWSKFPEAAFPLDTSTFYQLWDLKAKEIKAKIEGTGLQNVILQGPEDRTKDKAVEYGNWQITHDNTIDNHKVQEGVYTDHSDHEHKIRWIGVEIKTPIFHYFNDDWRGQIDKVWSVLDSIRMPHVQLYKDCDTHVHYSRKSWSGGESRDVDMKKEGPVMPLRQLQPLAFFAHYIQPAFNDLVVEGWRDSIYSKPNTLVTDVNTGATLPDFSDFQACWNTISGTKSTRELYEMVCWEDSDYRRRENIITKHWKWNFKGLRWQTIEFRQMPPSLNSKDSQIWVDYTVACIRKGMSIDCEALDRCANTAAINQYFGLNKSPHRKEDLEVLFADQGLNDSFWKGLYSRMTALKDLPMPQQNTQKKSDEQRGVL</sequence>
<dbReference type="EMBL" id="MCFJ01000014">
    <property type="protein sequence ID" value="ORY59209.1"/>
    <property type="molecule type" value="Genomic_DNA"/>
</dbReference>
<keyword evidence="2" id="KW-1185">Reference proteome</keyword>
<dbReference type="InterPro" id="IPR022025">
    <property type="entry name" value="Amidoligase_2"/>
</dbReference>
<reference evidence="1 2" key="1">
    <citation type="submission" date="2016-07" db="EMBL/GenBank/DDBJ databases">
        <title>Pervasive Adenine N6-methylation of Active Genes in Fungi.</title>
        <authorList>
            <consortium name="DOE Joint Genome Institute"/>
            <person name="Mondo S.J."/>
            <person name="Dannebaum R.O."/>
            <person name="Kuo R.C."/>
            <person name="Labutti K."/>
            <person name="Haridas S."/>
            <person name="Kuo A."/>
            <person name="Salamov A."/>
            <person name="Ahrendt S.R."/>
            <person name="Lipzen A."/>
            <person name="Sullivan W."/>
            <person name="Andreopoulos W.B."/>
            <person name="Clum A."/>
            <person name="Lindquist E."/>
            <person name="Daum C."/>
            <person name="Ramamoorthy G.K."/>
            <person name="Gryganskyi A."/>
            <person name="Culley D."/>
            <person name="Magnuson J.K."/>
            <person name="James T.Y."/>
            <person name="O'Malley M.A."/>
            <person name="Stajich J.E."/>
            <person name="Spatafora J.W."/>
            <person name="Visel A."/>
            <person name="Grigoriev I.V."/>
        </authorList>
    </citation>
    <scope>NUCLEOTIDE SEQUENCE [LARGE SCALE GENOMIC DNA]</scope>
    <source>
        <strain evidence="1 2">CBS 129021</strain>
    </source>
</reference>
<dbReference type="Pfam" id="PF12224">
    <property type="entry name" value="Amidoligase_2"/>
    <property type="match status" value="1"/>
</dbReference>
<dbReference type="RefSeq" id="XP_040711903.1">
    <property type="nucleotide sequence ID" value="XM_040864344.1"/>
</dbReference>